<dbReference type="Gene3D" id="1.10.10.60">
    <property type="entry name" value="Homeodomain-like"/>
    <property type="match status" value="1"/>
</dbReference>
<evidence type="ECO:0000256" key="2">
    <source>
        <dbReference type="ARBA" id="ARBA00022771"/>
    </source>
</evidence>
<dbReference type="InterPro" id="IPR001005">
    <property type="entry name" value="SANT/Myb"/>
</dbReference>
<dbReference type="PROSITE" id="PS50090">
    <property type="entry name" value="MYB_LIKE"/>
    <property type="match status" value="1"/>
</dbReference>
<dbReference type="SUPFAM" id="SSF46689">
    <property type="entry name" value="Homeodomain-like"/>
    <property type="match status" value="1"/>
</dbReference>
<evidence type="ECO:0000313" key="10">
    <source>
        <dbReference type="EMBL" id="KAI6659145.1"/>
    </source>
</evidence>
<dbReference type="PROSITE" id="PS00028">
    <property type="entry name" value="ZINC_FINGER_C2H2_1"/>
    <property type="match status" value="1"/>
</dbReference>
<dbReference type="Pfam" id="PF00249">
    <property type="entry name" value="Myb_DNA-binding"/>
    <property type="match status" value="1"/>
</dbReference>
<dbReference type="GO" id="GO:0006338">
    <property type="term" value="P:chromatin remodeling"/>
    <property type="evidence" value="ECO:0007669"/>
    <property type="project" value="TreeGrafter"/>
</dbReference>
<feature type="region of interest" description="Disordered" evidence="5">
    <location>
        <begin position="317"/>
        <end position="342"/>
    </location>
</feature>
<dbReference type="InterPro" id="IPR017930">
    <property type="entry name" value="Myb_dom"/>
</dbReference>
<dbReference type="GO" id="GO:0003682">
    <property type="term" value="F:chromatin binding"/>
    <property type="evidence" value="ECO:0007669"/>
    <property type="project" value="TreeGrafter"/>
</dbReference>
<dbReference type="Pfam" id="PF25299">
    <property type="entry name" value="ZZ_ADA2"/>
    <property type="match status" value="1"/>
</dbReference>
<evidence type="ECO:0000256" key="5">
    <source>
        <dbReference type="SAM" id="MobiDB-lite"/>
    </source>
</evidence>
<dbReference type="PROSITE" id="PS51293">
    <property type="entry name" value="SANT"/>
    <property type="match status" value="1"/>
</dbReference>
<keyword evidence="3" id="KW-0862">Zinc</keyword>
<dbReference type="GO" id="GO:0006357">
    <property type="term" value="P:regulation of transcription by RNA polymerase II"/>
    <property type="evidence" value="ECO:0007669"/>
    <property type="project" value="TreeGrafter"/>
</dbReference>
<feature type="domain" description="Myb-like" evidence="6">
    <location>
        <begin position="80"/>
        <end position="124"/>
    </location>
</feature>
<evidence type="ECO:0000259" key="8">
    <source>
        <dbReference type="PROSITE" id="PS51293"/>
    </source>
</evidence>
<dbReference type="PANTHER" id="PTHR12374:SF63">
    <property type="entry name" value="TRANSCRIPTIONAL ADAPTER 2-BETA"/>
    <property type="match status" value="1"/>
</dbReference>
<keyword evidence="2 4" id="KW-0863">Zinc-finger</keyword>
<gene>
    <name evidence="10" type="ORF">LOD99_14821</name>
</gene>
<evidence type="ECO:0000256" key="4">
    <source>
        <dbReference type="PROSITE-ProRule" id="PRU00228"/>
    </source>
</evidence>
<dbReference type="Gene3D" id="1.10.10.10">
    <property type="entry name" value="Winged helix-like DNA-binding domain superfamily/Winged helix DNA-binding domain"/>
    <property type="match status" value="1"/>
</dbReference>
<dbReference type="Gene3D" id="3.30.60.90">
    <property type="match status" value="1"/>
</dbReference>
<dbReference type="SMART" id="SM00717">
    <property type="entry name" value="SANT"/>
    <property type="match status" value="1"/>
</dbReference>
<evidence type="ECO:0000256" key="1">
    <source>
        <dbReference type="ARBA" id="ARBA00022723"/>
    </source>
</evidence>
<dbReference type="EMBL" id="JAKMXF010000066">
    <property type="protein sequence ID" value="KAI6659145.1"/>
    <property type="molecule type" value="Genomic_DNA"/>
</dbReference>
<dbReference type="PROSITE" id="PS50135">
    <property type="entry name" value="ZF_ZZ_2"/>
    <property type="match status" value="1"/>
</dbReference>
<keyword evidence="11" id="KW-1185">Reference proteome</keyword>
<dbReference type="InterPro" id="IPR017884">
    <property type="entry name" value="SANT_dom"/>
</dbReference>
<dbReference type="Proteomes" id="UP001165289">
    <property type="component" value="Unassembled WGS sequence"/>
</dbReference>
<feature type="domain" description="HTH myb-type" evidence="9">
    <location>
        <begin position="84"/>
        <end position="129"/>
    </location>
</feature>
<feature type="domain" description="ZZ-type" evidence="7">
    <location>
        <begin position="15"/>
        <end position="71"/>
    </location>
</feature>
<evidence type="ECO:0000259" key="7">
    <source>
        <dbReference type="PROSITE" id="PS50135"/>
    </source>
</evidence>
<feature type="domain" description="SANT" evidence="8">
    <location>
        <begin position="75"/>
        <end position="128"/>
    </location>
</feature>
<evidence type="ECO:0000313" key="11">
    <source>
        <dbReference type="Proteomes" id="UP001165289"/>
    </source>
</evidence>
<comment type="caution">
    <text evidence="10">The sequence shown here is derived from an EMBL/GenBank/DDBJ whole genome shotgun (WGS) entry which is preliminary data.</text>
</comment>
<reference evidence="10 11" key="1">
    <citation type="journal article" date="2023" name="BMC Biol.">
        <title>The compact genome of the sponge Oopsacas minuta (Hexactinellida) is lacking key metazoan core genes.</title>
        <authorList>
            <person name="Santini S."/>
            <person name="Schenkelaars Q."/>
            <person name="Jourda C."/>
            <person name="Duchesne M."/>
            <person name="Belahbib H."/>
            <person name="Rocher C."/>
            <person name="Selva M."/>
            <person name="Riesgo A."/>
            <person name="Vervoort M."/>
            <person name="Leys S.P."/>
            <person name="Kodjabachian L."/>
            <person name="Le Bivic A."/>
            <person name="Borchiellini C."/>
            <person name="Claverie J.M."/>
            <person name="Renard E."/>
        </authorList>
    </citation>
    <scope>NUCLEOTIDE SEQUENCE [LARGE SCALE GENOMIC DNA]</scope>
    <source>
        <strain evidence="10">SPO-2</strain>
    </source>
</reference>
<evidence type="ECO:0008006" key="12">
    <source>
        <dbReference type="Google" id="ProtNLM"/>
    </source>
</evidence>
<dbReference type="CDD" id="cd02335">
    <property type="entry name" value="ZZ_ADA2"/>
    <property type="match status" value="1"/>
</dbReference>
<dbReference type="InterPro" id="IPR041983">
    <property type="entry name" value="ADA2-like_ZZ"/>
</dbReference>
<sequence length="425" mass="49585">MEFLMPYLGRLSAHAERRHCAMCGKDLTLRVRLECNECSDCEVCLQCVAKGEETSEHSRTHSYKVVDKNHFKLLDEGDQWLAVEEELLLEAIEYYGLGNWNEIAQHVGDNRSSKEVEQHFNSVYLQPDGIISQYTAQHEGQALSGETSWEDLLKTNPVPPVNTLRPDQELAMNYSQYRDEFETEFSNEAEDLIAGVEFTSEDDSLEKSVKLAQVEIYMNKVKERNERKRIVHKNKLITGQHVYISSKKRHLQEEKDFRQQHKVISRLNPEQYDNYLHSFVKERTLKQKIRELSKYRKNGLTQLSEVKEFENAKKLREQIKTDKSNSGKSHKSPMKGLSQPNSSDILRMRYNYELLSSIEKELCTDIGISSSQYNTAKLKYFLAYNREGPSERSRERGRELVANDLGIEQAIRLDEFFEKCGWLYK</sequence>
<keyword evidence="1" id="KW-0479">Metal-binding</keyword>
<protein>
    <recommendedName>
        <fullName evidence="12">Transcriptional adapter</fullName>
    </recommendedName>
</protein>
<dbReference type="GO" id="GO:0005634">
    <property type="term" value="C:nucleus"/>
    <property type="evidence" value="ECO:0007669"/>
    <property type="project" value="TreeGrafter"/>
</dbReference>
<dbReference type="AlphaFoldDB" id="A0AAV7KDY8"/>
<dbReference type="InterPro" id="IPR036388">
    <property type="entry name" value="WH-like_DNA-bd_sf"/>
</dbReference>
<proteinExistence type="predicted"/>
<dbReference type="PROSITE" id="PS51294">
    <property type="entry name" value="HTH_MYB"/>
    <property type="match status" value="1"/>
</dbReference>
<evidence type="ECO:0000259" key="9">
    <source>
        <dbReference type="PROSITE" id="PS51294"/>
    </source>
</evidence>
<dbReference type="Pfam" id="PF22941">
    <property type="entry name" value="TADA2A-like_3rd"/>
    <property type="match status" value="1"/>
</dbReference>
<dbReference type="InterPro" id="IPR009057">
    <property type="entry name" value="Homeodomain-like_sf"/>
</dbReference>
<name>A0AAV7KDY8_9METZ</name>
<dbReference type="SUPFAM" id="SSF57850">
    <property type="entry name" value="RING/U-box"/>
    <property type="match status" value="1"/>
</dbReference>
<dbReference type="InterPro" id="IPR043145">
    <property type="entry name" value="Znf_ZZ_sf"/>
</dbReference>
<organism evidence="10 11">
    <name type="scientific">Oopsacas minuta</name>
    <dbReference type="NCBI Taxonomy" id="111878"/>
    <lineage>
        <taxon>Eukaryota</taxon>
        <taxon>Metazoa</taxon>
        <taxon>Porifera</taxon>
        <taxon>Hexactinellida</taxon>
        <taxon>Hexasterophora</taxon>
        <taxon>Lyssacinosida</taxon>
        <taxon>Leucopsacidae</taxon>
        <taxon>Oopsacas</taxon>
    </lineage>
</organism>
<dbReference type="PANTHER" id="PTHR12374">
    <property type="entry name" value="TRANSCRIPTIONAL ADAPTOR 2 ADA2 -RELATED"/>
    <property type="match status" value="1"/>
</dbReference>
<evidence type="ECO:0000259" key="6">
    <source>
        <dbReference type="PROSITE" id="PS50090"/>
    </source>
</evidence>
<dbReference type="InterPro" id="IPR013087">
    <property type="entry name" value="Znf_C2H2_type"/>
</dbReference>
<evidence type="ECO:0000256" key="3">
    <source>
        <dbReference type="ARBA" id="ARBA00022833"/>
    </source>
</evidence>
<dbReference type="InterPro" id="IPR000433">
    <property type="entry name" value="Znf_ZZ"/>
</dbReference>
<dbReference type="CDD" id="cd00167">
    <property type="entry name" value="SANT"/>
    <property type="match status" value="1"/>
</dbReference>
<accession>A0AAV7KDY8</accession>
<dbReference type="GO" id="GO:0008270">
    <property type="term" value="F:zinc ion binding"/>
    <property type="evidence" value="ECO:0007669"/>
    <property type="project" value="UniProtKB-KW"/>
</dbReference>
<dbReference type="GO" id="GO:0003713">
    <property type="term" value="F:transcription coactivator activity"/>
    <property type="evidence" value="ECO:0007669"/>
    <property type="project" value="TreeGrafter"/>
</dbReference>
<dbReference type="InterPro" id="IPR055141">
    <property type="entry name" value="TADA2A_B-like_dom"/>
</dbReference>
<dbReference type="GO" id="GO:0070461">
    <property type="term" value="C:SAGA-type complex"/>
    <property type="evidence" value="ECO:0007669"/>
    <property type="project" value="TreeGrafter"/>
</dbReference>